<sequence>MCLPLSNFSGDDSLLLVATIMASISSSREAGGALPPVEASGVLLRAFEDWTKEHGALRPADIGRLMRQQGYAPTQAELRRYAEAAEQGASAADFAAWCQQTGYKDPSFEDLISFFAPFDQESTGFVPARVFRLLLSQGEALDSKELDATLGEIRTKAGSSGEELVNYRDFVTLALER</sequence>
<dbReference type="InterPro" id="IPR050230">
    <property type="entry name" value="CALM/Myosin/TropC-like"/>
</dbReference>
<keyword evidence="2" id="KW-0677">Repeat</keyword>
<dbReference type="Proteomes" id="UP000604046">
    <property type="component" value="Unassembled WGS sequence"/>
</dbReference>
<dbReference type="GO" id="GO:0046872">
    <property type="term" value="F:metal ion binding"/>
    <property type="evidence" value="ECO:0007669"/>
    <property type="project" value="UniProtKB-KW"/>
</dbReference>
<evidence type="ECO:0000313" key="4">
    <source>
        <dbReference type="Proteomes" id="UP000604046"/>
    </source>
</evidence>
<dbReference type="SUPFAM" id="SSF47473">
    <property type="entry name" value="EF-hand"/>
    <property type="match status" value="1"/>
</dbReference>
<dbReference type="OrthoDB" id="1028014at2759"/>
<dbReference type="PANTHER" id="PTHR23048">
    <property type="entry name" value="MYOSIN LIGHT CHAIN 1, 3"/>
    <property type="match status" value="1"/>
</dbReference>
<name>A0A812LC94_9DINO</name>
<dbReference type="InterPro" id="IPR011992">
    <property type="entry name" value="EF-hand-dom_pair"/>
</dbReference>
<reference evidence="3" key="1">
    <citation type="submission" date="2021-02" db="EMBL/GenBank/DDBJ databases">
        <authorList>
            <person name="Dougan E. K."/>
            <person name="Rhodes N."/>
            <person name="Thang M."/>
            <person name="Chan C."/>
        </authorList>
    </citation>
    <scope>NUCLEOTIDE SEQUENCE</scope>
</reference>
<dbReference type="Gene3D" id="1.10.238.10">
    <property type="entry name" value="EF-hand"/>
    <property type="match status" value="1"/>
</dbReference>
<dbReference type="AlphaFoldDB" id="A0A812LC94"/>
<evidence type="ECO:0000256" key="2">
    <source>
        <dbReference type="ARBA" id="ARBA00022737"/>
    </source>
</evidence>
<proteinExistence type="predicted"/>
<evidence type="ECO:0000256" key="1">
    <source>
        <dbReference type="ARBA" id="ARBA00022723"/>
    </source>
</evidence>
<keyword evidence="4" id="KW-1185">Reference proteome</keyword>
<dbReference type="GO" id="GO:0016460">
    <property type="term" value="C:myosin II complex"/>
    <property type="evidence" value="ECO:0007669"/>
    <property type="project" value="TreeGrafter"/>
</dbReference>
<gene>
    <name evidence="3" type="primary">CAM1</name>
    <name evidence="3" type="ORF">SNAT2548_LOCUS11437</name>
</gene>
<keyword evidence="1" id="KW-0479">Metal-binding</keyword>
<comment type="caution">
    <text evidence="3">The sequence shown here is derived from an EMBL/GenBank/DDBJ whole genome shotgun (WGS) entry which is preliminary data.</text>
</comment>
<protein>
    <submittedName>
        <fullName evidence="3">CAM1 protein</fullName>
    </submittedName>
</protein>
<accession>A0A812LC94</accession>
<evidence type="ECO:0000313" key="3">
    <source>
        <dbReference type="EMBL" id="CAE7244450.1"/>
    </source>
</evidence>
<dbReference type="EMBL" id="CAJNDS010001024">
    <property type="protein sequence ID" value="CAE7244450.1"/>
    <property type="molecule type" value="Genomic_DNA"/>
</dbReference>
<dbReference type="PANTHER" id="PTHR23048:SF0">
    <property type="entry name" value="CALMODULIN LIKE 3"/>
    <property type="match status" value="1"/>
</dbReference>
<organism evidence="3 4">
    <name type="scientific">Symbiodinium natans</name>
    <dbReference type="NCBI Taxonomy" id="878477"/>
    <lineage>
        <taxon>Eukaryota</taxon>
        <taxon>Sar</taxon>
        <taxon>Alveolata</taxon>
        <taxon>Dinophyceae</taxon>
        <taxon>Suessiales</taxon>
        <taxon>Symbiodiniaceae</taxon>
        <taxon>Symbiodinium</taxon>
    </lineage>
</organism>